<reference evidence="7 9" key="2">
    <citation type="submission" date="2020-08" db="EMBL/GenBank/DDBJ databases">
        <title>Genomic Encyclopedia of Type Strains, Phase III (KMG-III): the genomes of soil and plant-associated and newly described type strains.</title>
        <authorList>
            <person name="Whitman W."/>
        </authorList>
    </citation>
    <scope>NUCLEOTIDE SEQUENCE [LARGE SCALE GENOMIC DNA]</scope>
    <source>
        <strain evidence="7 9">CECT 8088</strain>
    </source>
</reference>
<feature type="transmembrane region" description="Helical" evidence="6">
    <location>
        <begin position="107"/>
        <end position="127"/>
    </location>
</feature>
<feature type="transmembrane region" description="Helical" evidence="6">
    <location>
        <begin position="43"/>
        <end position="61"/>
    </location>
</feature>
<evidence type="ECO:0000313" key="10">
    <source>
        <dbReference type="Proteomes" id="UP000565205"/>
    </source>
</evidence>
<comment type="caution">
    <text evidence="8">The sequence shown here is derived from an EMBL/GenBank/DDBJ whole genome shotgun (WGS) entry which is preliminary data.</text>
</comment>
<reference evidence="8 10" key="1">
    <citation type="submission" date="2020-06" db="EMBL/GenBank/DDBJ databases">
        <title>Description of novel acetic acid bacteria.</title>
        <authorList>
            <person name="Sombolestani A."/>
        </authorList>
    </citation>
    <scope>NUCLEOTIDE SEQUENCE [LARGE SCALE GENOMIC DNA]</scope>
    <source>
        <strain evidence="8 10">LMG 26838</strain>
    </source>
</reference>
<dbReference type="Gene3D" id="1.20.1740.10">
    <property type="entry name" value="Amino acid/polyamine transporter I"/>
    <property type="match status" value="1"/>
</dbReference>
<evidence type="ECO:0000256" key="4">
    <source>
        <dbReference type="ARBA" id="ARBA00022989"/>
    </source>
</evidence>
<dbReference type="InterPro" id="IPR002293">
    <property type="entry name" value="AA/rel_permease1"/>
</dbReference>
<feature type="transmembrane region" description="Helical" evidence="6">
    <location>
        <begin position="134"/>
        <end position="160"/>
    </location>
</feature>
<feature type="transmembrane region" description="Helical" evidence="6">
    <location>
        <begin position="331"/>
        <end position="354"/>
    </location>
</feature>
<evidence type="ECO:0000256" key="1">
    <source>
        <dbReference type="ARBA" id="ARBA00004141"/>
    </source>
</evidence>
<protein>
    <submittedName>
        <fullName evidence="7">APA family basic amino acid/polyamine antiporter</fullName>
    </submittedName>
    <submittedName>
        <fullName evidence="8">Amino acid permease</fullName>
    </submittedName>
</protein>
<dbReference type="PIRSF" id="PIRSF006060">
    <property type="entry name" value="AA_transporter"/>
    <property type="match status" value="1"/>
</dbReference>
<keyword evidence="9" id="KW-1185">Reference proteome</keyword>
<feature type="transmembrane region" description="Helical" evidence="6">
    <location>
        <begin position="447"/>
        <end position="471"/>
    </location>
</feature>
<feature type="transmembrane region" description="Helical" evidence="6">
    <location>
        <begin position="247"/>
        <end position="266"/>
    </location>
</feature>
<dbReference type="RefSeq" id="WP_176621840.1">
    <property type="nucleotide sequence ID" value="NZ_JABXXQ010000013.1"/>
</dbReference>
<dbReference type="EMBL" id="JACHXV010000012">
    <property type="protein sequence ID" value="MBB3174845.1"/>
    <property type="molecule type" value="Genomic_DNA"/>
</dbReference>
<keyword evidence="5 6" id="KW-0472">Membrane</keyword>
<gene>
    <name evidence="7" type="ORF">FHR90_002692</name>
    <name evidence="8" type="ORF">HUK83_01955</name>
</gene>
<feature type="transmembrane region" description="Helical" evidence="6">
    <location>
        <begin position="172"/>
        <end position="197"/>
    </location>
</feature>
<proteinExistence type="predicted"/>
<evidence type="ECO:0000313" key="8">
    <source>
        <dbReference type="EMBL" id="NVN29109.1"/>
    </source>
</evidence>
<dbReference type="PANTHER" id="PTHR43243:SF4">
    <property type="entry name" value="CATIONIC AMINO ACID TRANSPORTER 4"/>
    <property type="match status" value="1"/>
</dbReference>
<evidence type="ECO:0000256" key="3">
    <source>
        <dbReference type="ARBA" id="ARBA00022692"/>
    </source>
</evidence>
<feature type="transmembrane region" description="Helical" evidence="6">
    <location>
        <begin position="287"/>
        <end position="311"/>
    </location>
</feature>
<dbReference type="Pfam" id="PF13520">
    <property type="entry name" value="AA_permease_2"/>
    <property type="match status" value="1"/>
</dbReference>
<sequence length="518" mass="54634">MDQTVTVPAAPAKAPHRLLLRKTAVQVEQESASQNLRRKLGPVHLVMLGIGATIGAGVYVMTGSAAAMYAGPAVVMSFLIASFACVFVGLCYAELASVMPVAGSAYTYAYTVIGELGAWTVGWLMLLEYGVSGAAVATGLAGYGASLLKDFGIIIPAFWITPTIQAEPTAHGIHLIIGQGIDIPAALAIAVAGAILIRGISESATVTAVIVVIKVSVLLLFVAFGLSWVDTALWHPFIPANEGGFRFGVAGIFRAASVLFFAYCGFEAVSTASAEARTPKRDVPIGIIGALVVCTLLYVIVALVLTGLVSYRDLNVADPLAIAVNAMHRPGLAMIVKIGAVCGLCSVLLVMAYGQTRIFYTISRDGLMPKLFSDLHPRFATPWKGTILLGGCMMVLAALLPIDILSDLVSIGTTLAFAIVCLSVIWHRNAMPDVHRPFRVPFGGVRIRGFWIGIVPVIGLVMCGVMLAPLIADMIRSLFHGNPVPFCLLAGYAILGVAMYLIYGLRNSRLAAQHRAVG</sequence>
<evidence type="ECO:0000313" key="7">
    <source>
        <dbReference type="EMBL" id="MBB3174845.1"/>
    </source>
</evidence>
<feature type="transmembrane region" description="Helical" evidence="6">
    <location>
        <begin position="483"/>
        <end position="505"/>
    </location>
</feature>
<dbReference type="Proteomes" id="UP000557688">
    <property type="component" value="Unassembled WGS sequence"/>
</dbReference>
<evidence type="ECO:0000256" key="6">
    <source>
        <dbReference type="SAM" id="Phobius"/>
    </source>
</evidence>
<evidence type="ECO:0000313" key="9">
    <source>
        <dbReference type="Proteomes" id="UP000557688"/>
    </source>
</evidence>
<accession>A0A850NKV6</accession>
<evidence type="ECO:0000256" key="5">
    <source>
        <dbReference type="ARBA" id="ARBA00023136"/>
    </source>
</evidence>
<keyword evidence="4 6" id="KW-1133">Transmembrane helix</keyword>
<dbReference type="GO" id="GO:0015171">
    <property type="term" value="F:amino acid transmembrane transporter activity"/>
    <property type="evidence" value="ECO:0007669"/>
    <property type="project" value="TreeGrafter"/>
</dbReference>
<name>A0A850NKV6_9PROT</name>
<feature type="transmembrane region" description="Helical" evidence="6">
    <location>
        <begin position="408"/>
        <end position="426"/>
    </location>
</feature>
<feature type="transmembrane region" description="Helical" evidence="6">
    <location>
        <begin position="73"/>
        <end position="95"/>
    </location>
</feature>
<dbReference type="GO" id="GO:0016020">
    <property type="term" value="C:membrane"/>
    <property type="evidence" value="ECO:0007669"/>
    <property type="project" value="UniProtKB-SubCell"/>
</dbReference>
<organism evidence="8 10">
    <name type="scientific">Endobacter medicaginis</name>
    <dbReference type="NCBI Taxonomy" id="1181271"/>
    <lineage>
        <taxon>Bacteria</taxon>
        <taxon>Pseudomonadati</taxon>
        <taxon>Pseudomonadota</taxon>
        <taxon>Alphaproteobacteria</taxon>
        <taxon>Acetobacterales</taxon>
        <taxon>Acetobacteraceae</taxon>
        <taxon>Endobacter</taxon>
    </lineage>
</organism>
<feature type="transmembrane region" description="Helical" evidence="6">
    <location>
        <begin position="204"/>
        <end position="227"/>
    </location>
</feature>
<dbReference type="PANTHER" id="PTHR43243">
    <property type="entry name" value="INNER MEMBRANE TRANSPORTER YGJI-RELATED"/>
    <property type="match status" value="1"/>
</dbReference>
<keyword evidence="2" id="KW-0813">Transport</keyword>
<keyword evidence="3 6" id="KW-0812">Transmembrane</keyword>
<evidence type="ECO:0000256" key="2">
    <source>
        <dbReference type="ARBA" id="ARBA00022448"/>
    </source>
</evidence>
<dbReference type="AlphaFoldDB" id="A0A850NKV6"/>
<dbReference type="Proteomes" id="UP000565205">
    <property type="component" value="Unassembled WGS sequence"/>
</dbReference>
<dbReference type="EMBL" id="JABXXQ010000013">
    <property type="protein sequence ID" value="NVN29109.1"/>
    <property type="molecule type" value="Genomic_DNA"/>
</dbReference>
<comment type="subcellular location">
    <subcellularLocation>
        <location evidence="1">Membrane</location>
        <topology evidence="1">Multi-pass membrane protein</topology>
    </subcellularLocation>
</comment>
<feature type="transmembrane region" description="Helical" evidence="6">
    <location>
        <begin position="385"/>
        <end position="402"/>
    </location>
</feature>